<evidence type="ECO:0000313" key="1">
    <source>
        <dbReference type="EMBL" id="GIJ44510.1"/>
    </source>
</evidence>
<protein>
    <recommendedName>
        <fullName evidence="3">Plasmid replication initiator protein</fullName>
    </recommendedName>
</protein>
<dbReference type="AlphaFoldDB" id="A0A8J3YI94"/>
<dbReference type="RefSeq" id="WP_373317864.1">
    <property type="nucleotide sequence ID" value="NZ_BOPF01000004.1"/>
</dbReference>
<accession>A0A8J3YI94</accession>
<gene>
    <name evidence="1" type="ORF">Val02_13960</name>
</gene>
<dbReference type="InterPro" id="IPR046828">
    <property type="entry name" value="RepSA"/>
</dbReference>
<reference evidence="1" key="1">
    <citation type="submission" date="2021-01" db="EMBL/GenBank/DDBJ databases">
        <title>Whole genome shotgun sequence of Virgisporangium aliadipatigenens NBRC 105644.</title>
        <authorList>
            <person name="Komaki H."/>
            <person name="Tamura T."/>
        </authorList>
    </citation>
    <scope>NUCLEOTIDE SEQUENCE</scope>
    <source>
        <strain evidence="1">NBRC 105644</strain>
    </source>
</reference>
<dbReference type="EMBL" id="BOPF01000004">
    <property type="protein sequence ID" value="GIJ44510.1"/>
    <property type="molecule type" value="Genomic_DNA"/>
</dbReference>
<dbReference type="Pfam" id="PF20199">
    <property type="entry name" value="RepSA"/>
    <property type="match status" value="2"/>
</dbReference>
<organism evidence="1 2">
    <name type="scientific">Virgisporangium aliadipatigenens</name>
    <dbReference type="NCBI Taxonomy" id="741659"/>
    <lineage>
        <taxon>Bacteria</taxon>
        <taxon>Bacillati</taxon>
        <taxon>Actinomycetota</taxon>
        <taxon>Actinomycetes</taxon>
        <taxon>Micromonosporales</taxon>
        <taxon>Micromonosporaceae</taxon>
        <taxon>Virgisporangium</taxon>
    </lineage>
</organism>
<name>A0A8J3YI94_9ACTN</name>
<evidence type="ECO:0000313" key="2">
    <source>
        <dbReference type="Proteomes" id="UP000619260"/>
    </source>
</evidence>
<proteinExistence type="predicted"/>
<evidence type="ECO:0008006" key="3">
    <source>
        <dbReference type="Google" id="ProtNLM"/>
    </source>
</evidence>
<comment type="caution">
    <text evidence="1">The sequence shown here is derived from an EMBL/GenBank/DDBJ whole genome shotgun (WGS) entry which is preliminary data.</text>
</comment>
<dbReference type="Proteomes" id="UP000619260">
    <property type="component" value="Unassembled WGS sequence"/>
</dbReference>
<keyword evidence="2" id="KW-1185">Reference proteome</keyword>
<sequence length="605" mass="66496">MTYSTLDPVPHTTIPVWGTGSNAEQHRHAPASSAIGTALTRAGTAGYFDWLHHVQAAAGCTRPIRLVGTLETTHPRTGQRLILRDTLGMPDAAIYKACGNRRARVCPSCARTYQRDAYQLLRAGLVGGKGVSDTVSQHPAVFATFTAPSFGPVHARVVSKHTCADRRRCDCRAEPCRARRNPTGLCAHGRPAVCWVRHEAGDTAIGRPLCLDCYDYDHHAVWNHHAGELWRCTKQTADRHLARLAAQRGIPRVIVGYDTKGRPRTKPAVQLRHGKVAEFQTRGAVHFHVLLRLDGRDGSDPDAVVPPPAGFTTDDIEAAIRHAVAHERFDTPPHLDRLTGWPIAWGDPDKGLDIRHIALSGHRTVTDSMVAGYLAKYATKSTEVTGHTPTRITTDNVDEHADPDGDHTARLIHACWRLGRPFAHKAALLHSRAARAPEPGERRQPFDTPWNCPDCGTRTRYTACPSCVAERQANLDTQPANNRQPGPYEGLRRWAHMLGFGGHFLTKARRYSVTFGLLRDTRIAYRREHDHQADTNPGTVRAAEHTTEETTLVVGVFTFAGAGWRTTGDALLANTAADLARSRRAAGREELAHEAGAEMVERMAA</sequence>